<dbReference type="PIRSF" id="PIRSF000137">
    <property type="entry name" value="Alcohol_oxidase"/>
    <property type="match status" value="1"/>
</dbReference>
<evidence type="ECO:0000256" key="2">
    <source>
        <dbReference type="ARBA" id="ARBA00010790"/>
    </source>
</evidence>
<feature type="domain" description="Glucose-methanol-choline oxidoreductase N-terminal" evidence="5">
    <location>
        <begin position="245"/>
        <end position="259"/>
    </location>
</feature>
<evidence type="ECO:0000256" key="3">
    <source>
        <dbReference type="ARBA" id="ARBA00022630"/>
    </source>
</evidence>
<evidence type="ECO:0000313" key="7">
    <source>
        <dbReference type="Proteomes" id="UP001500618"/>
    </source>
</evidence>
<dbReference type="InterPro" id="IPR036188">
    <property type="entry name" value="FAD/NAD-bd_sf"/>
</dbReference>
<evidence type="ECO:0000256" key="1">
    <source>
        <dbReference type="ARBA" id="ARBA00001974"/>
    </source>
</evidence>
<dbReference type="EMBL" id="BAAANY010000042">
    <property type="protein sequence ID" value="GAA1718486.1"/>
    <property type="molecule type" value="Genomic_DNA"/>
</dbReference>
<dbReference type="PROSITE" id="PS00624">
    <property type="entry name" value="GMC_OXRED_2"/>
    <property type="match status" value="1"/>
</dbReference>
<dbReference type="Gene3D" id="3.50.50.60">
    <property type="entry name" value="FAD/NAD(P)-binding domain"/>
    <property type="match status" value="1"/>
</dbReference>
<accession>A0ABN2J5L7</accession>
<sequence>MVDVLIIGAGTAGCVLAARLSAEPTRSVLLVEAGQDFADRAAMPPALTTGDGVGFDWGLSATVTAGRTGPLARGRVVGGCAQVNGRGAVRAMPRDYDAWAARGMPRWSWEQMLPAYRRCEADRDFPDAPHHGPEGPVPIVRPDRDRLTAPMAAFLESMLDHGHDYQPDMNAPTAVGIGPYPHNQYADGTRASTALTYLAPARGRENLVVRGDTQVDRIVVHHGRAIGVEIGGEFVGAGEVILAAGAPLSPVLLLRSGIGPIEDLRAIGITSQQDLPGVGRNLYDQPGAVIPAIPQPGSVPSGAPMTEVIGRLDSFPGHVPDQAFYLTLFTGPAPGGTDPMIALMVGDFAPVSRGTISLAGPATGQRPIIDLGFYTAAGDLTRMRDAYRYAWTVATHPSLARHIAGFPMLNDQVIGDDQQLDAVLRAMTFSRLALAGGAAMGPGDDPDAVVDEQCRVHGVEALRVIDLSIVPVPLRSPTALDAIAIAEHAASMI</sequence>
<dbReference type="Pfam" id="PF05199">
    <property type="entry name" value="GMC_oxred_C"/>
    <property type="match status" value="1"/>
</dbReference>
<proteinExistence type="inferred from homology"/>
<keyword evidence="4" id="KW-0274">FAD</keyword>
<evidence type="ECO:0000259" key="5">
    <source>
        <dbReference type="PROSITE" id="PS00624"/>
    </source>
</evidence>
<reference evidence="6 7" key="1">
    <citation type="journal article" date="2019" name="Int. J. Syst. Evol. Microbiol.">
        <title>The Global Catalogue of Microorganisms (GCM) 10K type strain sequencing project: providing services to taxonomists for standard genome sequencing and annotation.</title>
        <authorList>
            <consortium name="The Broad Institute Genomics Platform"/>
            <consortium name="The Broad Institute Genome Sequencing Center for Infectious Disease"/>
            <person name="Wu L."/>
            <person name="Ma J."/>
        </authorList>
    </citation>
    <scope>NUCLEOTIDE SEQUENCE [LARGE SCALE GENOMIC DNA]</scope>
    <source>
        <strain evidence="6 7">JCM 14718</strain>
    </source>
</reference>
<dbReference type="RefSeq" id="WP_344315111.1">
    <property type="nucleotide sequence ID" value="NZ_BAAANY010000042.1"/>
</dbReference>
<comment type="cofactor">
    <cofactor evidence="1">
        <name>FAD</name>
        <dbReference type="ChEBI" id="CHEBI:57692"/>
    </cofactor>
</comment>
<organism evidence="6 7">
    <name type="scientific">Fodinicola feengrottensis</name>
    <dbReference type="NCBI Taxonomy" id="435914"/>
    <lineage>
        <taxon>Bacteria</taxon>
        <taxon>Bacillati</taxon>
        <taxon>Actinomycetota</taxon>
        <taxon>Actinomycetes</taxon>
        <taxon>Mycobacteriales</taxon>
        <taxon>Fodinicola</taxon>
    </lineage>
</organism>
<comment type="caution">
    <text evidence="6">The sequence shown here is derived from an EMBL/GenBank/DDBJ whole genome shotgun (WGS) entry which is preliminary data.</text>
</comment>
<dbReference type="Pfam" id="PF00732">
    <property type="entry name" value="GMC_oxred_N"/>
    <property type="match status" value="1"/>
</dbReference>
<comment type="similarity">
    <text evidence="2">Belongs to the GMC oxidoreductase family.</text>
</comment>
<dbReference type="InterPro" id="IPR000172">
    <property type="entry name" value="GMC_OxRdtase_N"/>
</dbReference>
<dbReference type="InterPro" id="IPR007867">
    <property type="entry name" value="GMC_OxRtase_C"/>
</dbReference>
<evidence type="ECO:0000256" key="4">
    <source>
        <dbReference type="ARBA" id="ARBA00022827"/>
    </source>
</evidence>
<evidence type="ECO:0000313" key="6">
    <source>
        <dbReference type="EMBL" id="GAA1718486.1"/>
    </source>
</evidence>
<keyword evidence="3" id="KW-0285">Flavoprotein</keyword>
<dbReference type="SUPFAM" id="SSF54373">
    <property type="entry name" value="FAD-linked reductases, C-terminal domain"/>
    <property type="match status" value="1"/>
</dbReference>
<dbReference type="PANTHER" id="PTHR11552:SF147">
    <property type="entry name" value="CHOLINE DEHYDROGENASE, MITOCHONDRIAL"/>
    <property type="match status" value="1"/>
</dbReference>
<name>A0ABN2J5L7_9ACTN</name>
<dbReference type="InterPro" id="IPR012132">
    <property type="entry name" value="GMC_OxRdtase"/>
</dbReference>
<dbReference type="SUPFAM" id="SSF51905">
    <property type="entry name" value="FAD/NAD(P)-binding domain"/>
    <property type="match status" value="1"/>
</dbReference>
<dbReference type="PANTHER" id="PTHR11552">
    <property type="entry name" value="GLUCOSE-METHANOL-CHOLINE GMC OXIDOREDUCTASE"/>
    <property type="match status" value="1"/>
</dbReference>
<protein>
    <submittedName>
        <fullName evidence="6">GMC family oxidoreductase N-terminal domain-containing protein</fullName>
    </submittedName>
</protein>
<dbReference type="Proteomes" id="UP001500618">
    <property type="component" value="Unassembled WGS sequence"/>
</dbReference>
<dbReference type="Gene3D" id="3.30.410.40">
    <property type="match status" value="1"/>
</dbReference>
<gene>
    <name evidence="6" type="ORF">GCM10009765_78640</name>
</gene>
<keyword evidence="7" id="KW-1185">Reference proteome</keyword>